<name>A0A2H3NQE5_9BACT</name>
<evidence type="ECO:0000313" key="3">
    <source>
        <dbReference type="Proteomes" id="UP000221024"/>
    </source>
</evidence>
<accession>A0A2H3NQE5</accession>
<dbReference type="SMART" id="SM00463">
    <property type="entry name" value="SMR"/>
    <property type="match status" value="1"/>
</dbReference>
<dbReference type="InterPro" id="IPR036063">
    <property type="entry name" value="Smr_dom_sf"/>
</dbReference>
<organism evidence="2 3">
    <name type="scientific">Longimonas halophila</name>
    <dbReference type="NCBI Taxonomy" id="1469170"/>
    <lineage>
        <taxon>Bacteria</taxon>
        <taxon>Pseudomonadati</taxon>
        <taxon>Rhodothermota</taxon>
        <taxon>Rhodothermia</taxon>
        <taxon>Rhodothermales</taxon>
        <taxon>Salisaetaceae</taxon>
        <taxon>Longimonas</taxon>
    </lineage>
</organism>
<gene>
    <name evidence="2" type="ORF">CRI93_01440</name>
</gene>
<sequence length="109" mass="12000">MIQLDDDGTTVTLDLHGLTVDEALAVTRRTLDLAEARGRVTLKVIHGHSTSGTPGQRTIKTALYNALEQGFLQRYQSNHHRQQGALILSLGVAQTNTAERIRSTEVWPP</sequence>
<evidence type="ECO:0000259" key="1">
    <source>
        <dbReference type="PROSITE" id="PS50828"/>
    </source>
</evidence>
<dbReference type="RefSeq" id="WP_098060815.1">
    <property type="nucleotide sequence ID" value="NZ_PDEP01000001.1"/>
</dbReference>
<reference evidence="2 3" key="1">
    <citation type="submission" date="2017-10" db="EMBL/GenBank/DDBJ databases">
        <title>Draft genome of Longimonas halophila.</title>
        <authorList>
            <person name="Goh K.M."/>
            <person name="Shamsir M.S."/>
            <person name="Lim S.W."/>
        </authorList>
    </citation>
    <scope>NUCLEOTIDE SEQUENCE [LARGE SCALE GENOMIC DNA]</scope>
    <source>
        <strain evidence="2 3">KCTC 42399</strain>
    </source>
</reference>
<evidence type="ECO:0000313" key="2">
    <source>
        <dbReference type="EMBL" id="PEN09417.1"/>
    </source>
</evidence>
<dbReference type="Gene3D" id="3.30.1370.110">
    <property type="match status" value="1"/>
</dbReference>
<proteinExistence type="predicted"/>
<dbReference type="SUPFAM" id="SSF160443">
    <property type="entry name" value="SMR domain-like"/>
    <property type="match status" value="1"/>
</dbReference>
<dbReference type="InterPro" id="IPR002625">
    <property type="entry name" value="Smr_dom"/>
</dbReference>
<keyword evidence="3" id="KW-1185">Reference proteome</keyword>
<dbReference type="PROSITE" id="PS50828">
    <property type="entry name" value="SMR"/>
    <property type="match status" value="1"/>
</dbReference>
<dbReference type="Pfam" id="PF01713">
    <property type="entry name" value="Smr"/>
    <property type="match status" value="1"/>
</dbReference>
<comment type="caution">
    <text evidence="2">The sequence shown here is derived from an EMBL/GenBank/DDBJ whole genome shotgun (WGS) entry which is preliminary data.</text>
</comment>
<dbReference type="EMBL" id="PDEP01000001">
    <property type="protein sequence ID" value="PEN09417.1"/>
    <property type="molecule type" value="Genomic_DNA"/>
</dbReference>
<protein>
    <recommendedName>
        <fullName evidence="1">Smr domain-containing protein</fullName>
    </recommendedName>
</protein>
<feature type="domain" description="Smr" evidence="1">
    <location>
        <begin position="13"/>
        <end position="91"/>
    </location>
</feature>
<dbReference type="AlphaFoldDB" id="A0A2H3NQE5"/>
<dbReference type="OrthoDB" id="1494964at2"/>
<dbReference type="Proteomes" id="UP000221024">
    <property type="component" value="Unassembled WGS sequence"/>
</dbReference>